<reference evidence="3" key="1">
    <citation type="journal article" date="2019" name="Int. J. Syst. Evol. Microbiol.">
        <title>The Global Catalogue of Microorganisms (GCM) 10K type strain sequencing project: providing services to taxonomists for standard genome sequencing and annotation.</title>
        <authorList>
            <consortium name="The Broad Institute Genomics Platform"/>
            <consortium name="The Broad Institute Genome Sequencing Center for Infectious Disease"/>
            <person name="Wu L."/>
            <person name="Ma J."/>
        </authorList>
    </citation>
    <scope>NUCLEOTIDE SEQUENCE [LARGE SCALE GENOMIC DNA]</scope>
    <source>
        <strain evidence="3">JCM 9088</strain>
    </source>
</reference>
<feature type="compositionally biased region" description="Basic and acidic residues" evidence="1">
    <location>
        <begin position="33"/>
        <end position="45"/>
    </location>
</feature>
<evidence type="ECO:0000256" key="1">
    <source>
        <dbReference type="SAM" id="MobiDB-lite"/>
    </source>
</evidence>
<comment type="caution">
    <text evidence="2">The sequence shown here is derived from an EMBL/GenBank/DDBJ whole genome shotgun (WGS) entry which is preliminary data.</text>
</comment>
<accession>A0ABP6JIE7</accession>
<evidence type="ECO:0000313" key="2">
    <source>
        <dbReference type="EMBL" id="GAA2931573.1"/>
    </source>
</evidence>
<organism evidence="2 3">
    <name type="scientific">Streptomyces enissocaesilis</name>
    <dbReference type="NCBI Taxonomy" id="332589"/>
    <lineage>
        <taxon>Bacteria</taxon>
        <taxon>Bacillati</taxon>
        <taxon>Actinomycetota</taxon>
        <taxon>Actinomycetes</taxon>
        <taxon>Kitasatosporales</taxon>
        <taxon>Streptomycetaceae</taxon>
        <taxon>Streptomyces</taxon>
        <taxon>Streptomyces rochei group</taxon>
    </lineage>
</organism>
<keyword evidence="3" id="KW-1185">Reference proteome</keyword>
<feature type="region of interest" description="Disordered" evidence="1">
    <location>
        <begin position="1"/>
        <end position="149"/>
    </location>
</feature>
<sequence length="149" mass="15904">MARPWDNGVAEEAETVGVRGPDDRDEGSSTWDTRLDRSLPAREPRPPGPGVTERQGPCPGRGRGRGPRPAGPPAPGGPLTRTAQRAPGRRAVPPEQKGPFPVRAVTEPRYAAVVNKAPDCAPEVRGKAPPVRTPARPKSVHPSERGQER</sequence>
<dbReference type="Proteomes" id="UP001500403">
    <property type="component" value="Unassembled WGS sequence"/>
</dbReference>
<dbReference type="EMBL" id="BAAAUD010000014">
    <property type="protein sequence ID" value="GAA2931573.1"/>
    <property type="molecule type" value="Genomic_DNA"/>
</dbReference>
<gene>
    <name evidence="2" type="ORF">GCM10010446_15480</name>
</gene>
<name>A0ABP6JIE7_9ACTN</name>
<proteinExistence type="predicted"/>
<protein>
    <submittedName>
        <fullName evidence="2">Uncharacterized protein</fullName>
    </submittedName>
</protein>
<evidence type="ECO:0000313" key="3">
    <source>
        <dbReference type="Proteomes" id="UP001500403"/>
    </source>
</evidence>